<evidence type="ECO:0000256" key="3">
    <source>
        <dbReference type="SAM" id="Phobius"/>
    </source>
</evidence>
<dbReference type="InterPro" id="IPR010090">
    <property type="entry name" value="Phage_tape_meas"/>
</dbReference>
<feature type="transmembrane region" description="Helical" evidence="3">
    <location>
        <begin position="539"/>
        <end position="562"/>
    </location>
</feature>
<evidence type="ECO:0000313" key="5">
    <source>
        <dbReference type="EMBL" id="MCW5320559.1"/>
    </source>
</evidence>
<evidence type="ECO:0000256" key="1">
    <source>
        <dbReference type="ARBA" id="ARBA00022612"/>
    </source>
</evidence>
<proteinExistence type="predicted"/>
<dbReference type="PANTHER" id="PTHR37813:SF1">
    <property type="entry name" value="FELS-2 PROPHAGE PROTEIN"/>
    <property type="match status" value="1"/>
</dbReference>
<reference evidence="6" key="1">
    <citation type="submission" date="2023-07" db="EMBL/GenBank/DDBJ databases">
        <title>Verminephrobacter genomes.</title>
        <authorList>
            <person name="Lund M.B."/>
        </authorList>
    </citation>
    <scope>NUCLEOTIDE SEQUENCE [LARGE SCALE GENOMIC DNA]</scope>
    <source>
        <strain evidence="6">AtM5-05</strain>
    </source>
</reference>
<feature type="domain" description="Phage tail tape measure protein" evidence="4">
    <location>
        <begin position="236"/>
        <end position="438"/>
    </location>
</feature>
<dbReference type="Proteomes" id="UP001208935">
    <property type="component" value="Unassembled WGS sequence"/>
</dbReference>
<keyword evidence="6" id="KW-1185">Reference proteome</keyword>
<dbReference type="NCBIfam" id="TIGR01760">
    <property type="entry name" value="tape_meas_TP901"/>
    <property type="match status" value="1"/>
</dbReference>
<sequence length="847" mass="89681">MAENLRLRVILDLAERAVAPLKRISQGSKETAQALSATRKALRDLNAQQGAIERMRGLQQQLASTGQQIKSATVLLEQMRRATPATAAEQKNLARTIATAERELERLNGTADGQRQRLITLRRAMKEMGIAHVTEAEARLRTQIDATTRSMQRQQAQLSRLATLREAAASAAVKAGAAVGVGLGLQAVGRRGVDFGMLPVKDFASHEDAMLGIARQVPGARDAGGQLTDVYRKAETDVRDLSTKIPLATTEIAAMMTAAARMEVPVDQLKDFTLVASQIATAFDAAPDAITEAMGKVAKNFKIPLTEISGLADSINYLDDNAISKGADIIDFLNRTSGVVSTVAMSAKDAAALGSTLLTLGERTETASTATNAIVQKFAAATKGTKKFHSALKEIGLNDTAVQKGMATDAMGTLFKVIKAIKRLPKDKRIGVMVELVGMEHSDTLAKLIDKPEELIRQRNLTNGTGAQGSMAREAAARNATLSAQWAMAENRIFNLKSAIGESLKPALITLMNTLNPLLEATARWVKENSGLVSAVLKVVLVGSALMVLLGSVLVPLALIAGKFILLRYLLATFGAKLFGVGAGMRILYSVGYAAGRVFAFLVPVLSAVAAAMLRLGAVLLANPIVAIIALIAAAAFLIWQNWATIKAYLIAAWDALAAAATRWWTSLTSGGQAAWQYLVALKNQFFQAGADLMNGMVNGITSRLLAVRDAITGAADATVAWFKEKLDIQSPSRVFIEAGGYISEGAALGILRNQHLVRAASLAMAGAAMAASAPPGQAMTLPSIVQARAGTPGMGAGQMAGSSYQITVNAAPGMDPQAIALAVRAELDKRDRMARSRVLSQMIDNE</sequence>
<keyword evidence="3" id="KW-0812">Transmembrane</keyword>
<feature type="coiled-coil region" evidence="2">
    <location>
        <begin position="90"/>
        <end position="117"/>
    </location>
</feature>
<keyword evidence="2" id="KW-0175">Coiled coil</keyword>
<accession>A0ABT3KQG7</accession>
<comment type="caution">
    <text evidence="5">The sequence shown here is derived from an EMBL/GenBank/DDBJ whole genome shotgun (WGS) entry which is preliminary data.</text>
</comment>
<organism evidence="5 6">
    <name type="scientific">Verminephrobacter aporrectodeae subsp. tuberculatae</name>
    <dbReference type="NCBI Taxonomy" id="1110392"/>
    <lineage>
        <taxon>Bacteria</taxon>
        <taxon>Pseudomonadati</taxon>
        <taxon>Pseudomonadota</taxon>
        <taxon>Betaproteobacteria</taxon>
        <taxon>Burkholderiales</taxon>
        <taxon>Comamonadaceae</taxon>
        <taxon>Verminephrobacter</taxon>
    </lineage>
</organism>
<evidence type="ECO:0000313" key="6">
    <source>
        <dbReference type="Proteomes" id="UP001208935"/>
    </source>
</evidence>
<evidence type="ECO:0000259" key="4">
    <source>
        <dbReference type="Pfam" id="PF10145"/>
    </source>
</evidence>
<keyword evidence="1" id="KW-1188">Viral release from host cell</keyword>
<feature type="transmembrane region" description="Helical" evidence="3">
    <location>
        <begin position="595"/>
        <end position="614"/>
    </location>
</feature>
<name>A0ABT3KQG7_9BURK</name>
<dbReference type="PANTHER" id="PTHR37813">
    <property type="entry name" value="FELS-2 PROPHAGE PROTEIN"/>
    <property type="match status" value="1"/>
</dbReference>
<evidence type="ECO:0000256" key="2">
    <source>
        <dbReference type="SAM" id="Coils"/>
    </source>
</evidence>
<keyword evidence="3" id="KW-0472">Membrane</keyword>
<dbReference type="EMBL" id="QZCW01000001">
    <property type="protein sequence ID" value="MCW5320559.1"/>
    <property type="molecule type" value="Genomic_DNA"/>
</dbReference>
<keyword evidence="3" id="KW-1133">Transmembrane helix</keyword>
<dbReference type="RefSeq" id="WP_265281276.1">
    <property type="nucleotide sequence ID" value="NZ_QZCW01000001.1"/>
</dbReference>
<protein>
    <submittedName>
        <fullName evidence="5">Phage tail tape measure protein</fullName>
    </submittedName>
</protein>
<feature type="transmembrane region" description="Helical" evidence="3">
    <location>
        <begin position="621"/>
        <end position="640"/>
    </location>
</feature>
<gene>
    <name evidence="5" type="ORF">D5039_04985</name>
</gene>
<dbReference type="Pfam" id="PF10145">
    <property type="entry name" value="PhageMin_Tail"/>
    <property type="match status" value="1"/>
</dbReference>
<feature type="transmembrane region" description="Helical" evidence="3">
    <location>
        <begin position="569"/>
        <end position="589"/>
    </location>
</feature>